<evidence type="ECO:0000256" key="1">
    <source>
        <dbReference type="SAM" id="MobiDB-lite"/>
    </source>
</evidence>
<keyword evidence="2" id="KW-1133">Transmembrane helix</keyword>
<name>A0A316AEK2_9ACTN</name>
<dbReference type="Pfam" id="PF14329">
    <property type="entry name" value="DUF4386"/>
    <property type="match status" value="1"/>
</dbReference>
<sequence length="262" mass="26323">MPHHQLRARTAGALYLVTFASSIPALLLLGPVLAGGGAYVTGADADARVTAGAALDVVNALACIGTAVALYPLVSTWAPGRAVGFVASRVLEAAVVLTGVACVLGVLALRQQVAARGLDETAAQAAAAGLIAVRDATFLLGPGLIPALNAVLLGSALLAARALPRIIPAAGLVGAPLLLASATGTLFGVTGQTSSLAAVAVVPIFLWELSLGLWMLVRGLHLPTVDTIVDGAPRARGLRSGARATLPRGAARRRRARGPVRS</sequence>
<dbReference type="OrthoDB" id="1176146at2"/>
<dbReference type="InterPro" id="IPR025495">
    <property type="entry name" value="DUF4386"/>
</dbReference>
<feature type="transmembrane region" description="Helical" evidence="2">
    <location>
        <begin position="166"/>
        <end position="189"/>
    </location>
</feature>
<dbReference type="AlphaFoldDB" id="A0A316AEK2"/>
<feature type="transmembrane region" description="Helical" evidence="2">
    <location>
        <begin position="138"/>
        <end position="159"/>
    </location>
</feature>
<evidence type="ECO:0000313" key="4">
    <source>
        <dbReference type="Proteomes" id="UP000245469"/>
    </source>
</evidence>
<dbReference type="RefSeq" id="WP_109772959.1">
    <property type="nucleotide sequence ID" value="NZ_QGDQ01000002.1"/>
</dbReference>
<evidence type="ECO:0000256" key="2">
    <source>
        <dbReference type="SAM" id="Phobius"/>
    </source>
</evidence>
<keyword evidence="4" id="KW-1185">Reference proteome</keyword>
<feature type="region of interest" description="Disordered" evidence="1">
    <location>
        <begin position="243"/>
        <end position="262"/>
    </location>
</feature>
<keyword evidence="2" id="KW-0472">Membrane</keyword>
<keyword evidence="2" id="KW-0812">Transmembrane</keyword>
<gene>
    <name evidence="3" type="ORF">BXY45_102155</name>
</gene>
<feature type="transmembrane region" description="Helical" evidence="2">
    <location>
        <begin position="53"/>
        <end position="74"/>
    </location>
</feature>
<organism evidence="3 4">
    <name type="scientific">Quadrisphaera granulorum</name>
    <dbReference type="NCBI Taxonomy" id="317664"/>
    <lineage>
        <taxon>Bacteria</taxon>
        <taxon>Bacillati</taxon>
        <taxon>Actinomycetota</taxon>
        <taxon>Actinomycetes</taxon>
        <taxon>Kineosporiales</taxon>
        <taxon>Kineosporiaceae</taxon>
        <taxon>Quadrisphaera</taxon>
    </lineage>
</organism>
<proteinExistence type="predicted"/>
<accession>A0A316AEK2</accession>
<dbReference type="Proteomes" id="UP000245469">
    <property type="component" value="Unassembled WGS sequence"/>
</dbReference>
<protein>
    <submittedName>
        <fullName evidence="3">Uncharacterized protein DUF4386</fullName>
    </submittedName>
</protein>
<feature type="transmembrane region" description="Helical" evidence="2">
    <location>
        <begin position="86"/>
        <end position="109"/>
    </location>
</feature>
<evidence type="ECO:0000313" key="3">
    <source>
        <dbReference type="EMBL" id="PWJ55789.1"/>
    </source>
</evidence>
<feature type="transmembrane region" description="Helical" evidence="2">
    <location>
        <begin position="12"/>
        <end position="33"/>
    </location>
</feature>
<comment type="caution">
    <text evidence="3">The sequence shown here is derived from an EMBL/GenBank/DDBJ whole genome shotgun (WGS) entry which is preliminary data.</text>
</comment>
<reference evidence="3 4" key="1">
    <citation type="submission" date="2018-03" db="EMBL/GenBank/DDBJ databases">
        <title>Genomic Encyclopedia of Archaeal and Bacterial Type Strains, Phase II (KMG-II): from individual species to whole genera.</title>
        <authorList>
            <person name="Goeker M."/>
        </authorList>
    </citation>
    <scope>NUCLEOTIDE SEQUENCE [LARGE SCALE GENOMIC DNA]</scope>
    <source>
        <strain evidence="3 4">DSM 44889</strain>
    </source>
</reference>
<dbReference type="EMBL" id="QGDQ01000002">
    <property type="protein sequence ID" value="PWJ55789.1"/>
    <property type="molecule type" value="Genomic_DNA"/>
</dbReference>
<feature type="transmembrane region" description="Helical" evidence="2">
    <location>
        <begin position="195"/>
        <end position="217"/>
    </location>
</feature>
<feature type="compositionally biased region" description="Basic residues" evidence="1">
    <location>
        <begin position="250"/>
        <end position="262"/>
    </location>
</feature>